<evidence type="ECO:0000313" key="8">
    <source>
        <dbReference type="EMBL" id="UOQ45267.1"/>
    </source>
</evidence>
<organism evidence="8 9">
    <name type="scientific">Halobacillus salinarum</name>
    <dbReference type="NCBI Taxonomy" id="2932257"/>
    <lineage>
        <taxon>Bacteria</taxon>
        <taxon>Bacillati</taxon>
        <taxon>Bacillota</taxon>
        <taxon>Bacilli</taxon>
        <taxon>Bacillales</taxon>
        <taxon>Bacillaceae</taxon>
        <taxon>Halobacillus</taxon>
    </lineage>
</organism>
<evidence type="ECO:0000256" key="7">
    <source>
        <dbReference type="HAMAP-Rule" id="MF_00178"/>
    </source>
</evidence>
<dbReference type="InterPro" id="IPR002180">
    <property type="entry name" value="LS/RS"/>
</dbReference>
<protein>
    <recommendedName>
        <fullName evidence="3 7">6,7-dimethyl-8-ribityllumazine synthase</fullName>
        <shortName evidence="7">DMRL synthase</shortName>
        <shortName evidence="7">LS</shortName>
        <shortName evidence="7">Lumazine synthase</shortName>
        <ecNumber evidence="3 7">2.5.1.78</ecNumber>
    </recommendedName>
</protein>
<comment type="catalytic activity">
    <reaction evidence="6 7">
        <text>(2S)-2-hydroxy-3-oxobutyl phosphate + 5-amino-6-(D-ribitylamino)uracil = 6,7-dimethyl-8-(1-D-ribityl)lumazine + phosphate + 2 H2O + H(+)</text>
        <dbReference type="Rhea" id="RHEA:26152"/>
        <dbReference type="ChEBI" id="CHEBI:15377"/>
        <dbReference type="ChEBI" id="CHEBI:15378"/>
        <dbReference type="ChEBI" id="CHEBI:15934"/>
        <dbReference type="ChEBI" id="CHEBI:43474"/>
        <dbReference type="ChEBI" id="CHEBI:58201"/>
        <dbReference type="ChEBI" id="CHEBI:58830"/>
        <dbReference type="EC" id="2.5.1.78"/>
    </reaction>
</comment>
<dbReference type="EC" id="2.5.1.78" evidence="3 7"/>
<accession>A0ABY4EMQ6</accession>
<feature type="binding site" evidence="7">
    <location>
        <position position="128"/>
    </location>
    <ligand>
        <name>(2S)-2-hydroxy-3-oxobutyl phosphate</name>
        <dbReference type="ChEBI" id="CHEBI:58830"/>
    </ligand>
</feature>
<comment type="similarity">
    <text evidence="2 7">Belongs to the DMRL synthase family.</text>
</comment>
<keyword evidence="9" id="KW-1185">Reference proteome</keyword>
<dbReference type="Gene3D" id="3.40.50.960">
    <property type="entry name" value="Lumazine/riboflavin synthase"/>
    <property type="match status" value="1"/>
</dbReference>
<feature type="binding site" evidence="7">
    <location>
        <begin position="86"/>
        <end position="87"/>
    </location>
    <ligand>
        <name>(2S)-2-hydroxy-3-oxobutyl phosphate</name>
        <dbReference type="ChEBI" id="CHEBI:58830"/>
    </ligand>
</feature>
<evidence type="ECO:0000256" key="4">
    <source>
        <dbReference type="ARBA" id="ARBA00022619"/>
    </source>
</evidence>
<proteinExistence type="inferred from homology"/>
<dbReference type="InterPro" id="IPR034964">
    <property type="entry name" value="LS"/>
</dbReference>
<comment type="pathway">
    <text evidence="1 7">Cofactor biosynthesis; riboflavin biosynthesis; riboflavin from 2-hydroxy-3-oxobutyl phosphate and 5-amino-6-(D-ribitylamino)uracil: step 1/2.</text>
</comment>
<feature type="binding site" evidence="7">
    <location>
        <begin position="81"/>
        <end position="83"/>
    </location>
    <ligand>
        <name>5-amino-6-(D-ribitylamino)uracil</name>
        <dbReference type="ChEBI" id="CHEBI:15934"/>
    </ligand>
</feature>
<name>A0ABY4EMQ6_9BACI</name>
<dbReference type="NCBIfam" id="TIGR00114">
    <property type="entry name" value="lumazine-synth"/>
    <property type="match status" value="1"/>
</dbReference>
<reference evidence="8 9" key="1">
    <citation type="submission" date="2022-04" db="EMBL/GenBank/DDBJ databases">
        <title>Halobacillus sp. isolated from saltern.</title>
        <authorList>
            <person name="Won M."/>
            <person name="Lee C.-M."/>
            <person name="Woen H.-Y."/>
            <person name="Kwon S.-W."/>
        </authorList>
    </citation>
    <scope>NUCLEOTIDE SEQUENCE [LARGE SCALE GENOMIC DNA]</scope>
    <source>
        <strain evidence="8 9">SSBR10-3</strain>
    </source>
</reference>
<evidence type="ECO:0000256" key="3">
    <source>
        <dbReference type="ARBA" id="ARBA00012664"/>
    </source>
</evidence>
<feature type="active site" description="Proton donor" evidence="7">
    <location>
        <position position="89"/>
    </location>
</feature>
<dbReference type="GO" id="GO:0000906">
    <property type="term" value="F:6,7-dimethyl-8-ribityllumazine synthase activity"/>
    <property type="evidence" value="ECO:0007669"/>
    <property type="project" value="UniProtKB-EC"/>
</dbReference>
<evidence type="ECO:0000256" key="1">
    <source>
        <dbReference type="ARBA" id="ARBA00004917"/>
    </source>
</evidence>
<evidence type="ECO:0000256" key="2">
    <source>
        <dbReference type="ARBA" id="ARBA00007424"/>
    </source>
</evidence>
<dbReference type="Pfam" id="PF00885">
    <property type="entry name" value="DMRL_synthase"/>
    <property type="match status" value="1"/>
</dbReference>
<dbReference type="Proteomes" id="UP000831787">
    <property type="component" value="Chromosome"/>
</dbReference>
<dbReference type="EMBL" id="CP095073">
    <property type="protein sequence ID" value="UOQ45267.1"/>
    <property type="molecule type" value="Genomic_DNA"/>
</dbReference>
<feature type="binding site" evidence="7">
    <location>
        <position position="23"/>
    </location>
    <ligand>
        <name>5-amino-6-(D-ribitylamino)uracil</name>
        <dbReference type="ChEBI" id="CHEBI:15934"/>
    </ligand>
</feature>
<dbReference type="PANTHER" id="PTHR21058">
    <property type="entry name" value="6,7-DIMETHYL-8-RIBITYLLUMAZINE SYNTHASE DMRL SYNTHASE LUMAZINE SYNTHASE"/>
    <property type="match status" value="1"/>
</dbReference>
<keyword evidence="5 7" id="KW-0808">Transferase</keyword>
<comment type="function">
    <text evidence="7">Catalyzes the formation of 6,7-dimethyl-8-ribityllumazine by condensation of 5-amino-6-(D-ribitylamino)uracil with 3,4-dihydroxy-2-butanone 4-phosphate. This is the penultimate step in the biosynthesis of riboflavin.</text>
</comment>
<evidence type="ECO:0000256" key="5">
    <source>
        <dbReference type="ARBA" id="ARBA00022679"/>
    </source>
</evidence>
<evidence type="ECO:0000256" key="6">
    <source>
        <dbReference type="ARBA" id="ARBA00048785"/>
    </source>
</evidence>
<sequence>MVRTLEGNLVGSELRIGIVTGRFNEFITSKLYEGAVDALKRHGVDLDQVEAAWVPGAFEIPMVAGKMANSGKYDAVITLGAVIRGSTPHFDYVCGEAAKGVSQASVQSGVPVIFGVITTDTIEQAIERAGTKAGNKGWEAAAGAIEMANLNRLFE</sequence>
<dbReference type="SUPFAM" id="SSF52121">
    <property type="entry name" value="Lumazine synthase"/>
    <property type="match status" value="1"/>
</dbReference>
<dbReference type="InterPro" id="IPR036467">
    <property type="entry name" value="LS/RS_sf"/>
</dbReference>
<dbReference type="RefSeq" id="WP_244711858.1">
    <property type="nucleotide sequence ID" value="NZ_CP095073.1"/>
</dbReference>
<dbReference type="HAMAP" id="MF_00178">
    <property type="entry name" value="Lumazine_synth"/>
    <property type="match status" value="1"/>
</dbReference>
<comment type="subunit">
    <text evidence="7">Forms an icosahedral capsid composed of 60 subunits, arranged as a dodecamer of pentamers.</text>
</comment>
<dbReference type="NCBIfam" id="NF000812">
    <property type="entry name" value="PRK00061.1-4"/>
    <property type="match status" value="1"/>
</dbReference>
<feature type="binding site" evidence="7">
    <location>
        <position position="114"/>
    </location>
    <ligand>
        <name>5-amino-6-(D-ribitylamino)uracil</name>
        <dbReference type="ChEBI" id="CHEBI:15934"/>
    </ligand>
</feature>
<dbReference type="CDD" id="cd09209">
    <property type="entry name" value="Lumazine_synthase-I"/>
    <property type="match status" value="1"/>
</dbReference>
<evidence type="ECO:0000313" key="9">
    <source>
        <dbReference type="Proteomes" id="UP000831787"/>
    </source>
</evidence>
<dbReference type="PANTHER" id="PTHR21058:SF0">
    <property type="entry name" value="6,7-DIMETHYL-8-RIBITYLLUMAZINE SYNTHASE"/>
    <property type="match status" value="1"/>
</dbReference>
<gene>
    <name evidence="8" type="primary">ribE</name>
    <name evidence="7" type="synonym">ribH</name>
    <name evidence="8" type="ORF">MUN89_04785</name>
</gene>
<keyword evidence="4 7" id="KW-0686">Riboflavin biosynthesis</keyword>
<feature type="binding site" evidence="7">
    <location>
        <begin position="57"/>
        <end position="59"/>
    </location>
    <ligand>
        <name>5-amino-6-(D-ribitylamino)uracil</name>
        <dbReference type="ChEBI" id="CHEBI:15934"/>
    </ligand>
</feature>